<dbReference type="AlphaFoldDB" id="A0A2H1H0J7"/>
<accession>A0A2H1H0J7</accession>
<sequence>MCRSPETPSIKSFEVDLSSESDVAIGIMLRSMYETSDEDFFAHYNFGDCVAAVDIAERFDVNELESAAYVAMKRAEEDMTGPKDHLESFLRMRDLTNEDASGLVDEFLLKYMPGILDDEETRSEVDQAANKRLKGLDTDNAGSLPAPDFRIDQSRTLRTSSARKELLRTSAKATPRYDCFGNEIEEKAAEGTATLMNGPHRVLHTSSDQTPKDDYSGQSMAAEETAGDNFALRNTPQSEAHPCDTELPVGKIRVEWQRPSRYDEDDEEADLEPKREKRELEKDEEDLEIRPKRNKRALLKGEEVREAVVELEPSGIDGSPHSPCMNLVTAVALAFPMTYDTPLLHLHHPDIFHFSTRSSSSQHHHHRYDIHQALDIYQALDTLSLHSKISTLRHRHLEAMESTVDIRGLWYDGMSADLLVLCEKKEYSCHKCIVLPRSKLLRAAAEHPRKKKKGKTVIEIHRKHAEGIEHMLWSMYESNPLVLFEDAKPEAIAGTFKLAVQEDLKALKEAARLAMLRLADGKNGTIDEVRILKVIAEMRGMGTKEMLEKADELEVKWMPKAMKNPISRKILSQEAIDRYFASVEPRKKTKRPAEDGLEDPTPPPAYRPKSDPHEERFEWPEDVY</sequence>
<evidence type="ECO:0000313" key="3">
    <source>
        <dbReference type="EMBL" id="SMR59328.1"/>
    </source>
</evidence>
<name>A0A2H1H0J7_ZYMTR</name>
<feature type="compositionally biased region" description="Basic and acidic residues" evidence="1">
    <location>
        <begin position="271"/>
        <end position="281"/>
    </location>
</feature>
<evidence type="ECO:0000259" key="2">
    <source>
        <dbReference type="Pfam" id="PF00651"/>
    </source>
</evidence>
<feature type="region of interest" description="Disordered" evidence="1">
    <location>
        <begin position="258"/>
        <end position="286"/>
    </location>
</feature>
<dbReference type="Gene3D" id="3.30.710.10">
    <property type="entry name" value="Potassium Channel Kv1.1, Chain A"/>
    <property type="match status" value="1"/>
</dbReference>
<dbReference type="EMBL" id="LT854262">
    <property type="protein sequence ID" value="SMR59328.1"/>
    <property type="molecule type" value="Genomic_DNA"/>
</dbReference>
<dbReference type="Proteomes" id="UP000245764">
    <property type="component" value="Chromosome 10"/>
</dbReference>
<protein>
    <recommendedName>
        <fullName evidence="2">BTB domain-containing protein</fullName>
    </recommendedName>
</protein>
<evidence type="ECO:0000313" key="4">
    <source>
        <dbReference type="Proteomes" id="UP000245764"/>
    </source>
</evidence>
<feature type="region of interest" description="Disordered" evidence="1">
    <location>
        <begin position="582"/>
        <end position="624"/>
    </location>
</feature>
<dbReference type="Pfam" id="PF00651">
    <property type="entry name" value="BTB"/>
    <property type="match status" value="1"/>
</dbReference>
<dbReference type="InterPro" id="IPR000210">
    <property type="entry name" value="BTB/POZ_dom"/>
</dbReference>
<gene>
    <name evidence="3" type="ORF">ZT1E4_G10063</name>
</gene>
<dbReference type="SUPFAM" id="SSF54695">
    <property type="entry name" value="POZ domain"/>
    <property type="match status" value="1"/>
</dbReference>
<evidence type="ECO:0000256" key="1">
    <source>
        <dbReference type="SAM" id="MobiDB-lite"/>
    </source>
</evidence>
<reference evidence="4" key="1">
    <citation type="submission" date="2017-05" db="EMBL/GenBank/DDBJ databases">
        <authorList>
            <person name="Song R."/>
            <person name="Chenine A.L."/>
            <person name="Ruprecht R.M."/>
        </authorList>
    </citation>
    <scope>NUCLEOTIDE SEQUENCE [LARGE SCALE GENOMIC DNA]</scope>
</reference>
<organism evidence="3 4">
    <name type="scientific">Zymoseptoria tritici ST99CH_1E4</name>
    <dbReference type="NCBI Taxonomy" id="1276532"/>
    <lineage>
        <taxon>Eukaryota</taxon>
        <taxon>Fungi</taxon>
        <taxon>Dikarya</taxon>
        <taxon>Ascomycota</taxon>
        <taxon>Pezizomycotina</taxon>
        <taxon>Dothideomycetes</taxon>
        <taxon>Dothideomycetidae</taxon>
        <taxon>Mycosphaerellales</taxon>
        <taxon>Mycosphaerellaceae</taxon>
        <taxon>Zymoseptoria</taxon>
    </lineage>
</organism>
<proteinExistence type="predicted"/>
<feature type="domain" description="BTB" evidence="2">
    <location>
        <begin position="416"/>
        <end position="479"/>
    </location>
</feature>
<feature type="compositionally biased region" description="Basic and acidic residues" evidence="1">
    <location>
        <begin position="608"/>
        <end position="624"/>
    </location>
</feature>
<dbReference type="InterPro" id="IPR011333">
    <property type="entry name" value="SKP1/BTB/POZ_sf"/>
</dbReference>
<feature type="region of interest" description="Disordered" evidence="1">
    <location>
        <begin position="196"/>
        <end position="222"/>
    </location>
</feature>